<dbReference type="RefSeq" id="WP_344040105.1">
    <property type="nucleotide sequence ID" value="NZ_BAAAKE010000020.1"/>
</dbReference>
<accession>A0ABV9XZG4</accession>
<dbReference type="EMBL" id="JBHSJB010000016">
    <property type="protein sequence ID" value="MFC5055714.1"/>
    <property type="molecule type" value="Genomic_DNA"/>
</dbReference>
<feature type="domain" description="OmpA-like" evidence="3">
    <location>
        <begin position="181"/>
        <end position="308"/>
    </location>
</feature>
<organism evidence="4 5">
    <name type="scientific">Saccharothrix xinjiangensis</name>
    <dbReference type="NCBI Taxonomy" id="204798"/>
    <lineage>
        <taxon>Bacteria</taxon>
        <taxon>Bacillati</taxon>
        <taxon>Actinomycetota</taxon>
        <taxon>Actinomycetes</taxon>
        <taxon>Pseudonocardiales</taxon>
        <taxon>Pseudonocardiaceae</taxon>
        <taxon>Saccharothrix</taxon>
    </lineage>
</organism>
<dbReference type="SUPFAM" id="SSF103088">
    <property type="entry name" value="OmpA-like"/>
    <property type="match status" value="1"/>
</dbReference>
<evidence type="ECO:0000259" key="3">
    <source>
        <dbReference type="PROSITE" id="PS51123"/>
    </source>
</evidence>
<reference evidence="5" key="1">
    <citation type="journal article" date="2019" name="Int. J. Syst. Evol. Microbiol.">
        <title>The Global Catalogue of Microorganisms (GCM) 10K type strain sequencing project: providing services to taxonomists for standard genome sequencing and annotation.</title>
        <authorList>
            <consortium name="The Broad Institute Genomics Platform"/>
            <consortium name="The Broad Institute Genome Sequencing Center for Infectious Disease"/>
            <person name="Wu L."/>
            <person name="Ma J."/>
        </authorList>
    </citation>
    <scope>NUCLEOTIDE SEQUENCE [LARGE SCALE GENOMIC DNA]</scope>
    <source>
        <strain evidence="5">KCTC 12848</strain>
    </source>
</reference>
<keyword evidence="1 2" id="KW-0472">Membrane</keyword>
<feature type="transmembrane region" description="Helical" evidence="2">
    <location>
        <begin position="100"/>
        <end position="119"/>
    </location>
</feature>
<keyword evidence="5" id="KW-1185">Reference proteome</keyword>
<name>A0ABV9XZG4_9PSEU</name>
<dbReference type="Gene3D" id="3.30.1330.60">
    <property type="entry name" value="OmpA-like domain"/>
    <property type="match status" value="1"/>
</dbReference>
<protein>
    <submittedName>
        <fullName evidence="4">OmpA family protein</fullName>
    </submittedName>
</protein>
<comment type="caution">
    <text evidence="4">The sequence shown here is derived from an EMBL/GenBank/DDBJ whole genome shotgun (WGS) entry which is preliminary data.</text>
</comment>
<keyword evidence="2" id="KW-1133">Transmembrane helix</keyword>
<dbReference type="PROSITE" id="PS51123">
    <property type="entry name" value="OMPA_2"/>
    <property type="match status" value="1"/>
</dbReference>
<evidence type="ECO:0000313" key="4">
    <source>
        <dbReference type="EMBL" id="MFC5055714.1"/>
    </source>
</evidence>
<proteinExistence type="predicted"/>
<evidence type="ECO:0000256" key="2">
    <source>
        <dbReference type="SAM" id="Phobius"/>
    </source>
</evidence>
<dbReference type="Pfam" id="PF00691">
    <property type="entry name" value="OmpA"/>
    <property type="match status" value="1"/>
</dbReference>
<dbReference type="InterPro" id="IPR006665">
    <property type="entry name" value="OmpA-like"/>
</dbReference>
<evidence type="ECO:0000313" key="5">
    <source>
        <dbReference type="Proteomes" id="UP001595833"/>
    </source>
</evidence>
<sequence length="308" mass="31957">MSGELVTTSPSVARAADLARSGEFGEAEEVLRELGGRDSADPAVLDLLARIHAQRGELFDADECWALALRLDAGFAPARAGRRRIAALLARRLRPRTGRVLLAVAWVAVAVAGAGVAVGSRSAEPPGPDPVVLAELDEVQDDQRAQAERLDGIDDRLGQTALRQQRVLDDLLTALAGNPALTTGVESGAVVVAFPTGVFSAGVRFADDGGVALSDLARRLRPFAADVSITVVGHTEDAQVSGSTGYTTNAELGTARATLAAERMSEASGLPLTTFSLSSSGAANPPFSNATTEGRARNRTVTVVVSPR</sequence>
<dbReference type="InterPro" id="IPR036737">
    <property type="entry name" value="OmpA-like_sf"/>
</dbReference>
<dbReference type="InterPro" id="IPR011990">
    <property type="entry name" value="TPR-like_helical_dom_sf"/>
</dbReference>
<dbReference type="Gene3D" id="1.25.40.10">
    <property type="entry name" value="Tetratricopeptide repeat domain"/>
    <property type="match status" value="1"/>
</dbReference>
<gene>
    <name evidence="4" type="ORF">ACFPFM_18365</name>
</gene>
<dbReference type="SUPFAM" id="SSF48452">
    <property type="entry name" value="TPR-like"/>
    <property type="match status" value="1"/>
</dbReference>
<dbReference type="Proteomes" id="UP001595833">
    <property type="component" value="Unassembled WGS sequence"/>
</dbReference>
<keyword evidence="2" id="KW-0812">Transmembrane</keyword>
<evidence type="ECO:0000256" key="1">
    <source>
        <dbReference type="PROSITE-ProRule" id="PRU00473"/>
    </source>
</evidence>